<protein>
    <submittedName>
        <fullName evidence="2">Uncharacterized protein</fullName>
    </submittedName>
</protein>
<name>D5UN28_TSUPD</name>
<dbReference type="RefSeq" id="WP_013126548.1">
    <property type="nucleotide sequence ID" value="NC_014158.1"/>
</dbReference>
<feature type="transmembrane region" description="Helical" evidence="1">
    <location>
        <begin position="142"/>
        <end position="163"/>
    </location>
</feature>
<feature type="transmembrane region" description="Helical" evidence="1">
    <location>
        <begin position="31"/>
        <end position="50"/>
    </location>
</feature>
<dbReference type="HOGENOM" id="CLU_1276871_0_0_11"/>
<keyword evidence="3" id="KW-1185">Reference proteome</keyword>
<keyword evidence="1" id="KW-0812">Transmembrane</keyword>
<evidence type="ECO:0000313" key="2">
    <source>
        <dbReference type="EMBL" id="ADG78525.1"/>
    </source>
</evidence>
<accession>D5UN28</accession>
<evidence type="ECO:0000256" key="1">
    <source>
        <dbReference type="SAM" id="Phobius"/>
    </source>
</evidence>
<keyword evidence="1" id="KW-1133">Transmembrane helix</keyword>
<reference evidence="3" key="1">
    <citation type="submission" date="2010-03" db="EMBL/GenBank/DDBJ databases">
        <title>The complete chromosome of Tsukamurella paurometabola DSM 20162.</title>
        <authorList>
            <consortium name="US DOE Joint Genome Institute (JGI-PGF)"/>
            <person name="Lucas S."/>
            <person name="Copeland A."/>
            <person name="Lapidus A."/>
            <person name="Glavina del Rio T."/>
            <person name="Dalin E."/>
            <person name="Tice H."/>
            <person name="Bruce D."/>
            <person name="Goodwin L."/>
            <person name="Pitluck S."/>
            <person name="Kyrpides N."/>
            <person name="Mavromatis K."/>
            <person name="Ivanova N."/>
            <person name="Mikhailova N."/>
            <person name="Munk A.C."/>
            <person name="Brettin T."/>
            <person name="Detter J.C."/>
            <person name="Tapia R."/>
            <person name="Han C."/>
            <person name="Larimer F."/>
            <person name="Land M."/>
            <person name="Hauser L."/>
            <person name="Markowitz V."/>
            <person name="Cheng J.-F."/>
            <person name="Hugenholtz P."/>
            <person name="Woyke T."/>
            <person name="Wu D."/>
            <person name="Jando M."/>
            <person name="Brambilla E."/>
            <person name="Klenk H.-P."/>
            <person name="Eisen J.A."/>
        </authorList>
    </citation>
    <scope>NUCLEOTIDE SEQUENCE [LARGE SCALE GENOMIC DNA]</scope>
    <source>
        <strain evidence="3">ATCC 8368 / DSM 20162 / CCUG 35730 / CIP 100753 / JCM 10117 / KCTC 9821 / NBRC 16120 / NCIMB 702349 / NCTC 13040</strain>
    </source>
</reference>
<dbReference type="NCBIfam" id="NF041646">
    <property type="entry name" value="VC0807_fam"/>
    <property type="match status" value="1"/>
</dbReference>
<dbReference type="STRING" id="521096.Tpau_1912"/>
<dbReference type="KEGG" id="tpr:Tpau_1912"/>
<reference evidence="2 3" key="2">
    <citation type="journal article" date="2011" name="Stand. Genomic Sci.">
        <title>Complete genome sequence of Tsukamurella paurometabola type strain (no. 33).</title>
        <authorList>
            <person name="Munk A.C."/>
            <person name="Lapidus A."/>
            <person name="Lucas S."/>
            <person name="Nolan M."/>
            <person name="Tice H."/>
            <person name="Cheng J.F."/>
            <person name="Del Rio T.G."/>
            <person name="Goodwin L."/>
            <person name="Pitluck S."/>
            <person name="Liolios K."/>
            <person name="Huntemann M."/>
            <person name="Ivanova N."/>
            <person name="Mavromatis K."/>
            <person name="Mikhailova N."/>
            <person name="Pati A."/>
            <person name="Chen A."/>
            <person name="Palaniappan K."/>
            <person name="Tapia R."/>
            <person name="Han C."/>
            <person name="Land M."/>
            <person name="Hauser L."/>
            <person name="Chang Y.J."/>
            <person name="Jeffries C.D."/>
            <person name="Brettin T."/>
            <person name="Yasawong M."/>
            <person name="Brambilla E.M."/>
            <person name="Rohde M."/>
            <person name="Sikorski J."/>
            <person name="Goker M."/>
            <person name="Detter J.C."/>
            <person name="Woyke T."/>
            <person name="Bristow J."/>
            <person name="Eisen J.A."/>
            <person name="Markowitz V."/>
            <person name="Hugenholtz P."/>
            <person name="Kyrpides N.C."/>
            <person name="Klenk H.P."/>
        </authorList>
    </citation>
    <scope>NUCLEOTIDE SEQUENCE [LARGE SCALE GENOMIC DNA]</scope>
    <source>
        <strain evidence="3">ATCC 8368 / DSM 20162 / CCUG 35730 / CIP 100753 / JCM 10117 / KCTC 9821 / NBRC 16120 / NCIMB 702349 / NCTC 13040</strain>
    </source>
</reference>
<gene>
    <name evidence="2" type="ordered locus">Tpau_1912</name>
</gene>
<dbReference type="AlphaFoldDB" id="D5UN28"/>
<proteinExistence type="predicted"/>
<dbReference type="EMBL" id="CP001966">
    <property type="protein sequence ID" value="ADG78525.1"/>
    <property type="molecule type" value="Genomic_DNA"/>
</dbReference>
<keyword evidence="1" id="KW-0472">Membrane</keyword>
<organism evidence="2 3">
    <name type="scientific">Tsukamurella paurometabola (strain ATCC 8368 / DSM 20162 / CCUG 35730 / CIP 100753 / JCM 10117 / KCTC 9821 / NBRC 16120 / NCIMB 702349 / NCTC 13040)</name>
    <name type="common">Corynebacterium paurometabolum</name>
    <dbReference type="NCBI Taxonomy" id="521096"/>
    <lineage>
        <taxon>Bacteria</taxon>
        <taxon>Bacillati</taxon>
        <taxon>Actinomycetota</taxon>
        <taxon>Actinomycetes</taxon>
        <taxon>Mycobacteriales</taxon>
        <taxon>Tsukamurellaceae</taxon>
        <taxon>Tsukamurella</taxon>
    </lineage>
</organism>
<feature type="transmembrane region" description="Helical" evidence="1">
    <location>
        <begin position="169"/>
        <end position="189"/>
    </location>
</feature>
<sequence>MRRPPPAILGALLPVLAYFSATRLAGLSQLNGVVLGIVTGLVIVSWRMLATRQVGQLELFTTAILAVSLIPSLVTGEPRIALAAQSIDGFFAAAYFLGSSFTRRPLVASILGPMYVKFLKVTPETWDRCLEESPRFRTRIRLMSVVCAATAVTGSAAGLYLALHYPIDTVVLVGPVIGFVLVPLALLVIKLADRPLRTELRGFGPATDPV</sequence>
<evidence type="ECO:0000313" key="3">
    <source>
        <dbReference type="Proteomes" id="UP000001213"/>
    </source>
</evidence>
<dbReference type="Proteomes" id="UP000001213">
    <property type="component" value="Chromosome"/>
</dbReference>